<dbReference type="InterPro" id="IPR007110">
    <property type="entry name" value="Ig-like_dom"/>
</dbReference>
<feature type="transmembrane region" description="Helical" evidence="20">
    <location>
        <begin position="243"/>
        <end position="264"/>
    </location>
</feature>
<keyword evidence="10" id="KW-0915">Sodium</keyword>
<dbReference type="Pfam" id="PF07686">
    <property type="entry name" value="V-set"/>
    <property type="match status" value="1"/>
</dbReference>
<evidence type="ECO:0000256" key="5">
    <source>
        <dbReference type="ARBA" id="ARBA00022475"/>
    </source>
</evidence>
<protein>
    <recommendedName>
        <fullName evidence="18">Sodium channel regulatory subunit beta-3</fullName>
    </recommendedName>
</protein>
<evidence type="ECO:0000256" key="13">
    <source>
        <dbReference type="ARBA" id="ARBA00023157"/>
    </source>
</evidence>
<comment type="subcellular location">
    <subcellularLocation>
        <location evidence="1">Cell membrane</location>
        <topology evidence="1">Single-pass type I membrane protein</topology>
    </subcellularLocation>
</comment>
<gene>
    <name evidence="22" type="ORF">DNTS_021168</name>
</gene>
<dbReference type="EMBL" id="SRMA01025324">
    <property type="protein sequence ID" value="TRY96052.1"/>
    <property type="molecule type" value="Genomic_DNA"/>
</dbReference>
<keyword evidence="16" id="KW-0407">Ion channel</keyword>
<keyword evidence="6 20" id="KW-0812">Transmembrane</keyword>
<keyword evidence="14" id="KW-0325">Glycoprotein</keyword>
<keyword evidence="17" id="KW-0393">Immunoglobulin domain</keyword>
<evidence type="ECO:0000256" key="2">
    <source>
        <dbReference type="ARBA" id="ARBA00010404"/>
    </source>
</evidence>
<keyword evidence="12 20" id="KW-0472">Membrane</keyword>
<dbReference type="PANTHER" id="PTHR10546:SF9">
    <property type="entry name" value="SODIUM CHANNEL SUBUNIT BETA-1 PRECURSOR"/>
    <property type="match status" value="1"/>
</dbReference>
<keyword evidence="15" id="KW-0739">Sodium transport</keyword>
<keyword evidence="23" id="KW-1185">Reference proteome</keyword>
<evidence type="ECO:0000256" key="15">
    <source>
        <dbReference type="ARBA" id="ARBA00023201"/>
    </source>
</evidence>
<proteinExistence type="inferred from homology"/>
<evidence type="ECO:0000313" key="22">
    <source>
        <dbReference type="EMBL" id="TRY96052.1"/>
    </source>
</evidence>
<feature type="domain" description="Ig-like" evidence="21">
    <location>
        <begin position="93"/>
        <end position="203"/>
    </location>
</feature>
<comment type="subunit">
    <text evidence="19">A voltage-gated sodium (Nav) channel consists of an ion-conducting pore-forming alpha subunit functional on its own that is regulated by one or more beta subunits. Forms homodimers and homotrimers. SCN3B is non-covalently associated with alpha subunits and induces the formation of alpha subunit oligomers, including trimers. Interacts with SCN5A/Nav1.5; regulatory subunit of SCN5A/Nav1.5. Interacts with SCN7A/Nav2.1; probable regulatory subunit of SCN7A/Nav2.1. Interacts with SCN10A; regulatory subunit of SCN10A/Nav1.8. Interacts with NFASC; probably involved in targeting the sodium channels to the nodes of Ranvier.</text>
</comment>
<sequence length="279" mass="30668">MPQPIGSSSLVFSSMETSPSSAQAFRGYDLNIEEGCSCRTPFRAGSEPAVTQTVKLLSHHGFMEIGGDSPGFANSAILGSPVDPSKRQENSTPHLIPSLCSGACVEVDSDTEAVTGGGFKLTCISCKMRGEVPASATVDWWFMAKGDNEFAHIYSYEDMKGYIMDDRFADRLAWNGSKKTVDVQDGSIFILNVTFNDTGTFRCFFDRTLAFPNYEYRTNATKFITINVVGNMTRGMASILSEIMMYVSIIGLQLWLVVEMVYCYRKIAAAGEEALRESE</sequence>
<dbReference type="GO" id="GO:0019871">
    <property type="term" value="F:sodium channel inhibitor activity"/>
    <property type="evidence" value="ECO:0007669"/>
    <property type="project" value="TreeGrafter"/>
</dbReference>
<evidence type="ECO:0000313" key="23">
    <source>
        <dbReference type="Proteomes" id="UP000316079"/>
    </source>
</evidence>
<evidence type="ECO:0000256" key="19">
    <source>
        <dbReference type="ARBA" id="ARBA00049669"/>
    </source>
</evidence>
<dbReference type="SUPFAM" id="SSF48726">
    <property type="entry name" value="Immunoglobulin"/>
    <property type="match status" value="1"/>
</dbReference>
<comment type="similarity">
    <text evidence="2">Belongs to the sodium channel auxiliary subunit SCN3B (TC 8.A.17) family.</text>
</comment>
<dbReference type="InterPro" id="IPR036179">
    <property type="entry name" value="Ig-like_dom_sf"/>
</dbReference>
<name>A0A553R1J5_9TELE</name>
<evidence type="ECO:0000256" key="18">
    <source>
        <dbReference type="ARBA" id="ARBA00044530"/>
    </source>
</evidence>
<dbReference type="GO" id="GO:0001518">
    <property type="term" value="C:voltage-gated sodium channel complex"/>
    <property type="evidence" value="ECO:0007669"/>
    <property type="project" value="InterPro"/>
</dbReference>
<keyword evidence="4" id="KW-0894">Sodium channel</keyword>
<dbReference type="GO" id="GO:0044325">
    <property type="term" value="F:transmembrane transporter binding"/>
    <property type="evidence" value="ECO:0007669"/>
    <property type="project" value="TreeGrafter"/>
</dbReference>
<dbReference type="GO" id="GO:0086002">
    <property type="term" value="P:cardiac muscle cell action potential involved in contraction"/>
    <property type="evidence" value="ECO:0007669"/>
    <property type="project" value="TreeGrafter"/>
</dbReference>
<evidence type="ECO:0000256" key="14">
    <source>
        <dbReference type="ARBA" id="ARBA00023180"/>
    </source>
</evidence>
<dbReference type="Gene3D" id="2.60.40.10">
    <property type="entry name" value="Immunoglobulins"/>
    <property type="match status" value="1"/>
</dbReference>
<keyword evidence="5" id="KW-1003">Cell membrane</keyword>
<evidence type="ECO:0000256" key="20">
    <source>
        <dbReference type="SAM" id="Phobius"/>
    </source>
</evidence>
<evidence type="ECO:0000256" key="10">
    <source>
        <dbReference type="ARBA" id="ARBA00023053"/>
    </source>
</evidence>
<dbReference type="InterPro" id="IPR027098">
    <property type="entry name" value="Na_channel_b1/b3"/>
</dbReference>
<dbReference type="PANTHER" id="PTHR10546">
    <property type="entry name" value="SODIUM CHANNEL SUBUNIT BETA-1 AND 3"/>
    <property type="match status" value="1"/>
</dbReference>
<keyword evidence="7" id="KW-0732">Signal</keyword>
<reference evidence="22 23" key="1">
    <citation type="journal article" date="2019" name="Sci. Data">
        <title>Hybrid genome assembly and annotation of Danionella translucida.</title>
        <authorList>
            <person name="Kadobianskyi M."/>
            <person name="Schulze L."/>
            <person name="Schuelke M."/>
            <person name="Judkewitz B."/>
        </authorList>
    </citation>
    <scope>NUCLEOTIDE SEQUENCE [LARGE SCALE GENOMIC DNA]</scope>
    <source>
        <strain evidence="22 23">Bolton</strain>
    </source>
</reference>
<evidence type="ECO:0000256" key="7">
    <source>
        <dbReference type="ARBA" id="ARBA00022729"/>
    </source>
</evidence>
<evidence type="ECO:0000256" key="3">
    <source>
        <dbReference type="ARBA" id="ARBA00022448"/>
    </source>
</evidence>
<evidence type="ECO:0000256" key="9">
    <source>
        <dbReference type="ARBA" id="ARBA00022989"/>
    </source>
</evidence>
<accession>A0A553R1J5</accession>
<evidence type="ECO:0000256" key="8">
    <source>
        <dbReference type="ARBA" id="ARBA00022882"/>
    </source>
</evidence>
<comment type="caution">
    <text evidence="22">The sequence shown here is derived from an EMBL/GenBank/DDBJ whole genome shotgun (WGS) entry which is preliminary data.</text>
</comment>
<evidence type="ECO:0000256" key="11">
    <source>
        <dbReference type="ARBA" id="ARBA00023065"/>
    </source>
</evidence>
<dbReference type="PROSITE" id="PS50835">
    <property type="entry name" value="IG_LIKE"/>
    <property type="match status" value="1"/>
</dbReference>
<keyword evidence="9 20" id="KW-1133">Transmembrane helix</keyword>
<dbReference type="Proteomes" id="UP000316079">
    <property type="component" value="Unassembled WGS sequence"/>
</dbReference>
<evidence type="ECO:0000256" key="17">
    <source>
        <dbReference type="ARBA" id="ARBA00023319"/>
    </source>
</evidence>
<dbReference type="GO" id="GO:0086091">
    <property type="term" value="P:regulation of heart rate by cardiac conduction"/>
    <property type="evidence" value="ECO:0007669"/>
    <property type="project" value="TreeGrafter"/>
</dbReference>
<keyword evidence="3" id="KW-0813">Transport</keyword>
<evidence type="ECO:0000256" key="1">
    <source>
        <dbReference type="ARBA" id="ARBA00004251"/>
    </source>
</evidence>
<dbReference type="STRING" id="623744.A0A553R1J5"/>
<dbReference type="OrthoDB" id="8868224at2759"/>
<dbReference type="InterPro" id="IPR013106">
    <property type="entry name" value="Ig_V-set"/>
</dbReference>
<evidence type="ECO:0000259" key="21">
    <source>
        <dbReference type="PROSITE" id="PS50835"/>
    </source>
</evidence>
<dbReference type="AlphaFoldDB" id="A0A553R1J5"/>
<keyword evidence="8" id="KW-0851">Voltage-gated channel</keyword>
<dbReference type="InterPro" id="IPR013783">
    <property type="entry name" value="Ig-like_fold"/>
</dbReference>
<evidence type="ECO:0000256" key="12">
    <source>
        <dbReference type="ARBA" id="ARBA00023136"/>
    </source>
</evidence>
<keyword evidence="13" id="KW-1015">Disulfide bond</keyword>
<evidence type="ECO:0000256" key="16">
    <source>
        <dbReference type="ARBA" id="ARBA00023303"/>
    </source>
</evidence>
<organism evidence="22 23">
    <name type="scientific">Danionella cerebrum</name>
    <dbReference type="NCBI Taxonomy" id="2873325"/>
    <lineage>
        <taxon>Eukaryota</taxon>
        <taxon>Metazoa</taxon>
        <taxon>Chordata</taxon>
        <taxon>Craniata</taxon>
        <taxon>Vertebrata</taxon>
        <taxon>Euteleostomi</taxon>
        <taxon>Actinopterygii</taxon>
        <taxon>Neopterygii</taxon>
        <taxon>Teleostei</taxon>
        <taxon>Ostariophysi</taxon>
        <taxon>Cypriniformes</taxon>
        <taxon>Danionidae</taxon>
        <taxon>Danioninae</taxon>
        <taxon>Danionella</taxon>
    </lineage>
</organism>
<evidence type="ECO:0000256" key="4">
    <source>
        <dbReference type="ARBA" id="ARBA00022461"/>
    </source>
</evidence>
<dbReference type="FunFam" id="2.60.40.10:FF:000375">
    <property type="entry name" value="Sodium channel beta 1 subunit"/>
    <property type="match status" value="1"/>
</dbReference>
<dbReference type="GO" id="GO:0005272">
    <property type="term" value="F:sodium channel activity"/>
    <property type="evidence" value="ECO:0007669"/>
    <property type="project" value="UniProtKB-KW"/>
</dbReference>
<evidence type="ECO:0000256" key="6">
    <source>
        <dbReference type="ARBA" id="ARBA00022692"/>
    </source>
</evidence>
<keyword evidence="11" id="KW-0406">Ion transport</keyword>